<dbReference type="Pfam" id="PF01594">
    <property type="entry name" value="AI-2E_transport"/>
    <property type="match status" value="1"/>
</dbReference>
<dbReference type="RefSeq" id="WP_382387838.1">
    <property type="nucleotide sequence ID" value="NZ_JBHLWI010000032.1"/>
</dbReference>
<comment type="similarity">
    <text evidence="2">Belongs to the autoinducer-2 exporter (AI-2E) (TC 2.A.86) family.</text>
</comment>
<sequence length="362" mass="39796">MDQTKLMLPPYLKALAVLLLIIVIVFILVLGKGILVPLFLAGFISALLVPLGNWLESKNVSRTLSSILALLSGILGILGILTFIAFQVASFSRDLENVGEKLNRYLNQIETFLSDKLQIEIGIGKGIDQEYLISLLQTNSKSVADFILGTLGSLSSFLLLIVFIFFFLLYRDHLTTFISHLFKNQKPEKVNQEIKNLRKVIQQYIIGVLKVMAILAVLNTAVLFGLGIKHAVFFGVFAGVLNIIPFLGPFLGAVLPTIFAFLTKDSLWYPIGVVAAFQVIQIIESNFLTPKIVGSNVNLNAFITFVGLMAGASIWGVAGMIIIIPSLAVLRQIFELSESTKPFALLFGEEKNNQTDENTDTT</sequence>
<keyword evidence="4" id="KW-1003">Cell membrane</keyword>
<feature type="transmembrane region" description="Helical" evidence="8">
    <location>
        <begin position="36"/>
        <end position="55"/>
    </location>
</feature>
<gene>
    <name evidence="9" type="ORF">ACFFIP_11735</name>
</gene>
<feature type="transmembrane region" description="Helical" evidence="8">
    <location>
        <begin position="232"/>
        <end position="255"/>
    </location>
</feature>
<keyword evidence="7 8" id="KW-0472">Membrane</keyword>
<evidence type="ECO:0000256" key="3">
    <source>
        <dbReference type="ARBA" id="ARBA00022448"/>
    </source>
</evidence>
<keyword evidence="3" id="KW-0813">Transport</keyword>
<keyword evidence="6 8" id="KW-1133">Transmembrane helix</keyword>
<comment type="subcellular location">
    <subcellularLocation>
        <location evidence="1">Cell membrane</location>
        <topology evidence="1">Multi-pass membrane protein</topology>
    </subcellularLocation>
</comment>
<proteinExistence type="inferred from homology"/>
<protein>
    <submittedName>
        <fullName evidence="9">AI-2E family transporter</fullName>
    </submittedName>
</protein>
<evidence type="ECO:0000256" key="4">
    <source>
        <dbReference type="ARBA" id="ARBA00022475"/>
    </source>
</evidence>
<name>A0ABV6FUS1_9BACT</name>
<evidence type="ECO:0000256" key="1">
    <source>
        <dbReference type="ARBA" id="ARBA00004651"/>
    </source>
</evidence>
<keyword evidence="5 8" id="KW-0812">Transmembrane</keyword>
<feature type="transmembrane region" description="Helical" evidence="8">
    <location>
        <begin position="12"/>
        <end position="30"/>
    </location>
</feature>
<evidence type="ECO:0000256" key="6">
    <source>
        <dbReference type="ARBA" id="ARBA00022989"/>
    </source>
</evidence>
<evidence type="ECO:0000313" key="9">
    <source>
        <dbReference type="EMBL" id="MFC0263352.1"/>
    </source>
</evidence>
<evidence type="ECO:0000256" key="7">
    <source>
        <dbReference type="ARBA" id="ARBA00023136"/>
    </source>
</evidence>
<evidence type="ECO:0000256" key="2">
    <source>
        <dbReference type="ARBA" id="ARBA00009773"/>
    </source>
</evidence>
<feature type="transmembrane region" description="Helical" evidence="8">
    <location>
        <begin position="267"/>
        <end position="283"/>
    </location>
</feature>
<dbReference type="EMBL" id="JBHLWI010000032">
    <property type="protein sequence ID" value="MFC0263352.1"/>
    <property type="molecule type" value="Genomic_DNA"/>
</dbReference>
<keyword evidence="10" id="KW-1185">Reference proteome</keyword>
<comment type="caution">
    <text evidence="9">The sequence shown here is derived from an EMBL/GenBank/DDBJ whole genome shotgun (WGS) entry which is preliminary data.</text>
</comment>
<evidence type="ECO:0000313" key="10">
    <source>
        <dbReference type="Proteomes" id="UP001589797"/>
    </source>
</evidence>
<organism evidence="9 10">
    <name type="scientific">Fontibacter flavus</name>
    <dbReference type="NCBI Taxonomy" id="654838"/>
    <lineage>
        <taxon>Bacteria</taxon>
        <taxon>Pseudomonadati</taxon>
        <taxon>Bacteroidota</taxon>
        <taxon>Cytophagia</taxon>
        <taxon>Cytophagales</taxon>
        <taxon>Cyclobacteriaceae</taxon>
        <taxon>Fontibacter</taxon>
    </lineage>
</organism>
<feature type="transmembrane region" description="Helical" evidence="8">
    <location>
        <begin position="204"/>
        <end position="226"/>
    </location>
</feature>
<reference evidence="9 10" key="1">
    <citation type="submission" date="2024-09" db="EMBL/GenBank/DDBJ databases">
        <authorList>
            <person name="Sun Q."/>
            <person name="Mori K."/>
        </authorList>
    </citation>
    <scope>NUCLEOTIDE SEQUENCE [LARGE SCALE GENOMIC DNA]</scope>
    <source>
        <strain evidence="9 10">CCM 7650</strain>
    </source>
</reference>
<feature type="transmembrane region" description="Helical" evidence="8">
    <location>
        <begin position="146"/>
        <end position="170"/>
    </location>
</feature>
<evidence type="ECO:0000256" key="8">
    <source>
        <dbReference type="SAM" id="Phobius"/>
    </source>
</evidence>
<accession>A0ABV6FUS1</accession>
<dbReference type="PANTHER" id="PTHR21716">
    <property type="entry name" value="TRANSMEMBRANE PROTEIN"/>
    <property type="match status" value="1"/>
</dbReference>
<dbReference type="PANTHER" id="PTHR21716:SF53">
    <property type="entry name" value="PERMEASE PERM-RELATED"/>
    <property type="match status" value="1"/>
</dbReference>
<feature type="transmembrane region" description="Helical" evidence="8">
    <location>
        <begin position="67"/>
        <end position="89"/>
    </location>
</feature>
<evidence type="ECO:0000256" key="5">
    <source>
        <dbReference type="ARBA" id="ARBA00022692"/>
    </source>
</evidence>
<dbReference type="Proteomes" id="UP001589797">
    <property type="component" value="Unassembled WGS sequence"/>
</dbReference>
<feature type="transmembrane region" description="Helical" evidence="8">
    <location>
        <begin position="303"/>
        <end position="330"/>
    </location>
</feature>
<dbReference type="InterPro" id="IPR002549">
    <property type="entry name" value="AI-2E-like"/>
</dbReference>